<evidence type="ECO:0000313" key="2">
    <source>
        <dbReference type="Proteomes" id="UP001454036"/>
    </source>
</evidence>
<dbReference type="EMBL" id="BAABME010014967">
    <property type="protein sequence ID" value="GAA0138588.1"/>
    <property type="molecule type" value="Genomic_DNA"/>
</dbReference>
<reference evidence="1 2" key="1">
    <citation type="submission" date="2024-01" db="EMBL/GenBank/DDBJ databases">
        <title>The complete chloroplast genome sequence of Lithospermum erythrorhizon: insights into the phylogenetic relationship among Boraginaceae species and the maternal lineages of purple gromwells.</title>
        <authorList>
            <person name="Okada T."/>
            <person name="Watanabe K."/>
        </authorList>
    </citation>
    <scope>NUCLEOTIDE SEQUENCE [LARGE SCALE GENOMIC DNA]</scope>
</reference>
<name>A0AAV3NLD6_LITER</name>
<comment type="caution">
    <text evidence="1">The sequence shown here is derived from an EMBL/GenBank/DDBJ whole genome shotgun (WGS) entry which is preliminary data.</text>
</comment>
<protein>
    <submittedName>
        <fullName evidence="1">Uncharacterized protein</fullName>
    </submittedName>
</protein>
<proteinExistence type="predicted"/>
<organism evidence="1 2">
    <name type="scientific">Lithospermum erythrorhizon</name>
    <name type="common">Purple gromwell</name>
    <name type="synonym">Lithospermum officinale var. erythrorhizon</name>
    <dbReference type="NCBI Taxonomy" id="34254"/>
    <lineage>
        <taxon>Eukaryota</taxon>
        <taxon>Viridiplantae</taxon>
        <taxon>Streptophyta</taxon>
        <taxon>Embryophyta</taxon>
        <taxon>Tracheophyta</taxon>
        <taxon>Spermatophyta</taxon>
        <taxon>Magnoliopsida</taxon>
        <taxon>eudicotyledons</taxon>
        <taxon>Gunneridae</taxon>
        <taxon>Pentapetalae</taxon>
        <taxon>asterids</taxon>
        <taxon>lamiids</taxon>
        <taxon>Boraginales</taxon>
        <taxon>Boraginaceae</taxon>
        <taxon>Boraginoideae</taxon>
        <taxon>Lithospermeae</taxon>
        <taxon>Lithospermum</taxon>
    </lineage>
</organism>
<dbReference type="AlphaFoldDB" id="A0AAV3NLD6"/>
<dbReference type="Proteomes" id="UP001454036">
    <property type="component" value="Unassembled WGS sequence"/>
</dbReference>
<sequence length="103" mass="11545">MALEDFWCSCSLERRRSYGGGGGRMWRRGGANDGGFGSKEAPPLWQKIRSPLPHLAGASLEGLRHVDDDVRNVQKPCCRKDRILKPHGSLSTNLWDATTRCRH</sequence>
<evidence type="ECO:0000313" key="1">
    <source>
        <dbReference type="EMBL" id="GAA0138588.1"/>
    </source>
</evidence>
<accession>A0AAV3NLD6</accession>
<gene>
    <name evidence="1" type="ORF">LIER_34956</name>
</gene>
<keyword evidence="2" id="KW-1185">Reference proteome</keyword>